<protein>
    <submittedName>
        <fullName evidence="2">Uncharacterized protein</fullName>
    </submittedName>
</protein>
<dbReference type="Gramene" id="PGSC0003DMT400090958">
    <property type="protein sequence ID" value="PGSC0003DMT400090958"/>
    <property type="gene ID" value="PGSC0003DMG400040529"/>
</dbReference>
<organism evidence="2 3">
    <name type="scientific">Solanum tuberosum</name>
    <name type="common">Potato</name>
    <dbReference type="NCBI Taxonomy" id="4113"/>
    <lineage>
        <taxon>Eukaryota</taxon>
        <taxon>Viridiplantae</taxon>
        <taxon>Streptophyta</taxon>
        <taxon>Embryophyta</taxon>
        <taxon>Tracheophyta</taxon>
        <taxon>Spermatophyta</taxon>
        <taxon>Magnoliopsida</taxon>
        <taxon>eudicotyledons</taxon>
        <taxon>Gunneridae</taxon>
        <taxon>Pentapetalae</taxon>
        <taxon>asterids</taxon>
        <taxon>lamiids</taxon>
        <taxon>Solanales</taxon>
        <taxon>Solanaceae</taxon>
        <taxon>Solanoideae</taxon>
        <taxon>Solaneae</taxon>
        <taxon>Solanum</taxon>
    </lineage>
</organism>
<evidence type="ECO:0000313" key="3">
    <source>
        <dbReference type="Proteomes" id="UP000011115"/>
    </source>
</evidence>
<evidence type="ECO:0000256" key="1">
    <source>
        <dbReference type="SAM" id="MobiDB-lite"/>
    </source>
</evidence>
<feature type="region of interest" description="Disordered" evidence="1">
    <location>
        <begin position="1"/>
        <end position="40"/>
    </location>
</feature>
<proteinExistence type="predicted"/>
<feature type="compositionally biased region" description="Basic residues" evidence="1">
    <location>
        <begin position="21"/>
        <end position="31"/>
    </location>
</feature>
<dbReference type="Proteomes" id="UP000011115">
    <property type="component" value="Unassembled WGS sequence"/>
</dbReference>
<sequence>MARGGARGPLESVHPSLAKPTKAKASSRKFPRSVVNTTSRGDARELGGIAWPRLGKPCPLGFGLALLGMAQAFTLNHHTKTPILTWSLSRALTLTH</sequence>
<evidence type="ECO:0000313" key="2">
    <source>
        <dbReference type="EnsemblPlants" id="PGSC0003DMT400090958"/>
    </source>
</evidence>
<keyword evidence="3" id="KW-1185">Reference proteome</keyword>
<reference evidence="3" key="1">
    <citation type="journal article" date="2011" name="Nature">
        <title>Genome sequence and analysis of the tuber crop potato.</title>
        <authorList>
            <consortium name="The Potato Genome Sequencing Consortium"/>
        </authorList>
    </citation>
    <scope>NUCLEOTIDE SEQUENCE [LARGE SCALE GENOMIC DNA]</scope>
    <source>
        <strain evidence="3">cv. DM1-3 516 R44</strain>
    </source>
</reference>
<dbReference type="InParanoid" id="M1DLK4"/>
<dbReference type="AlphaFoldDB" id="M1DLK4"/>
<dbReference type="PaxDb" id="4113-PGSC0003DMT400090958"/>
<name>M1DLK4_SOLTU</name>
<dbReference type="EnsemblPlants" id="PGSC0003DMT400090958">
    <property type="protein sequence ID" value="PGSC0003DMT400090958"/>
    <property type="gene ID" value="PGSC0003DMG400040529"/>
</dbReference>
<dbReference type="HOGENOM" id="CLU_2363714_0_0_1"/>
<accession>M1DLK4</accession>
<reference evidence="2" key="2">
    <citation type="submission" date="2015-06" db="UniProtKB">
        <authorList>
            <consortium name="EnsemblPlants"/>
        </authorList>
    </citation>
    <scope>IDENTIFICATION</scope>
    <source>
        <strain evidence="2">DM1-3 516 R44</strain>
    </source>
</reference>